<dbReference type="PANTHER" id="PTHR31286:SF99">
    <property type="entry name" value="DUF4283 DOMAIN-CONTAINING PROTEIN"/>
    <property type="match status" value="1"/>
</dbReference>
<dbReference type="PANTHER" id="PTHR31286">
    <property type="entry name" value="GLYCINE-RICH CELL WALL STRUCTURAL PROTEIN 1.8-LIKE"/>
    <property type="match status" value="1"/>
</dbReference>
<name>A0AAV0NVX3_9ROSI</name>
<feature type="compositionally biased region" description="Basic and acidic residues" evidence="1">
    <location>
        <begin position="294"/>
        <end position="326"/>
    </location>
</feature>
<feature type="domain" description="DUF4283" evidence="2">
    <location>
        <begin position="36"/>
        <end position="117"/>
    </location>
</feature>
<dbReference type="Pfam" id="PF14111">
    <property type="entry name" value="DUF4283"/>
    <property type="match status" value="1"/>
</dbReference>
<sequence>MAREKEEDDEIDEEKEDPKCPTILFTAAEKSKWRREWRSALVVKGLGRRVSYMPLARRLNAIWARHGELQISDMRNGCFLVRFRSQKDYEWATMGGPWLLGDTYLTVHRWFKGFNPWKTVVTSTMVWAQLPELPIEFINKEAVMKIGEWLGRPVRVDRATELGARGKYARVCVEVDLTQPLLSQFKIEGVTYLVQYEGLDDLCTCCGTYGKRAGTCHCAKLNNVMDVEGNGEVEPEVKEDPTHGQTYGDWMIVKRRGRGFDRSKEEGRGKRKDESGSNRFQQLVTESSQMMSGEGEKEADKGDKGRGEENVEREVNEVRDQPHAEPHAIQTPVGSQDSPNGVPPNKQVMAAKEGAGGRKGNEVRRGQGAQTQNGSVGKAKGKSDDGKKLEQKKGESKNGPGGRKELSGETPQKADGAGNRSPSVVK</sequence>
<feature type="compositionally biased region" description="Basic and acidic residues" evidence="1">
    <location>
        <begin position="258"/>
        <end position="276"/>
    </location>
</feature>
<protein>
    <recommendedName>
        <fullName evidence="2">DUF4283 domain-containing protein</fullName>
    </recommendedName>
</protein>
<evidence type="ECO:0000313" key="4">
    <source>
        <dbReference type="Proteomes" id="UP001154282"/>
    </source>
</evidence>
<comment type="caution">
    <text evidence="3">The sequence shown here is derived from an EMBL/GenBank/DDBJ whole genome shotgun (WGS) entry which is preliminary data.</text>
</comment>
<evidence type="ECO:0000313" key="3">
    <source>
        <dbReference type="EMBL" id="CAI0462632.1"/>
    </source>
</evidence>
<dbReference type="Proteomes" id="UP001154282">
    <property type="component" value="Unassembled WGS sequence"/>
</dbReference>
<dbReference type="EMBL" id="CAMGYJ010000008">
    <property type="protein sequence ID" value="CAI0462632.1"/>
    <property type="molecule type" value="Genomic_DNA"/>
</dbReference>
<accession>A0AAV0NVX3</accession>
<feature type="compositionally biased region" description="Polar residues" evidence="1">
    <location>
        <begin position="277"/>
        <end position="291"/>
    </location>
</feature>
<dbReference type="AlphaFoldDB" id="A0AAV0NVX3"/>
<feature type="compositionally biased region" description="Basic and acidic residues" evidence="1">
    <location>
        <begin position="381"/>
        <end position="407"/>
    </location>
</feature>
<keyword evidence="4" id="KW-1185">Reference proteome</keyword>
<feature type="region of interest" description="Disordered" evidence="1">
    <location>
        <begin position="232"/>
        <end position="426"/>
    </location>
</feature>
<feature type="compositionally biased region" description="Basic and acidic residues" evidence="1">
    <location>
        <begin position="355"/>
        <end position="365"/>
    </location>
</feature>
<evidence type="ECO:0000256" key="1">
    <source>
        <dbReference type="SAM" id="MobiDB-lite"/>
    </source>
</evidence>
<dbReference type="InterPro" id="IPR040256">
    <property type="entry name" value="At4g02000-like"/>
</dbReference>
<reference evidence="3" key="1">
    <citation type="submission" date="2022-08" db="EMBL/GenBank/DDBJ databases">
        <authorList>
            <person name="Gutierrez-Valencia J."/>
        </authorList>
    </citation>
    <scope>NUCLEOTIDE SEQUENCE</scope>
</reference>
<proteinExistence type="predicted"/>
<dbReference type="InterPro" id="IPR025558">
    <property type="entry name" value="DUF4283"/>
</dbReference>
<organism evidence="3 4">
    <name type="scientific">Linum tenue</name>
    <dbReference type="NCBI Taxonomy" id="586396"/>
    <lineage>
        <taxon>Eukaryota</taxon>
        <taxon>Viridiplantae</taxon>
        <taxon>Streptophyta</taxon>
        <taxon>Embryophyta</taxon>
        <taxon>Tracheophyta</taxon>
        <taxon>Spermatophyta</taxon>
        <taxon>Magnoliopsida</taxon>
        <taxon>eudicotyledons</taxon>
        <taxon>Gunneridae</taxon>
        <taxon>Pentapetalae</taxon>
        <taxon>rosids</taxon>
        <taxon>fabids</taxon>
        <taxon>Malpighiales</taxon>
        <taxon>Linaceae</taxon>
        <taxon>Linum</taxon>
    </lineage>
</organism>
<gene>
    <name evidence="3" type="ORF">LITE_LOCUS35439</name>
</gene>
<evidence type="ECO:0000259" key="2">
    <source>
        <dbReference type="Pfam" id="PF14111"/>
    </source>
</evidence>